<name>A0ABS5ZFS4_9GAMM</name>
<keyword evidence="4" id="KW-0966">Cell projection</keyword>
<dbReference type="EMBL" id="JAGSOY010000046">
    <property type="protein sequence ID" value="MBU2712708.1"/>
    <property type="molecule type" value="Genomic_DNA"/>
</dbReference>
<dbReference type="Gene3D" id="1.20.58.300">
    <property type="entry name" value="FlgN-like"/>
    <property type="match status" value="1"/>
</dbReference>
<dbReference type="Proteomes" id="UP000690515">
    <property type="component" value="Unassembled WGS sequence"/>
</dbReference>
<evidence type="ECO:0000313" key="5">
    <source>
        <dbReference type="Proteomes" id="UP000690515"/>
    </source>
</evidence>
<gene>
    <name evidence="4" type="ORF">KCG35_16695</name>
</gene>
<reference evidence="4 5" key="1">
    <citation type="submission" date="2021-04" db="EMBL/GenBank/DDBJ databases">
        <authorList>
            <person name="Pira H."/>
            <person name="Risdian C."/>
            <person name="Wink J."/>
        </authorList>
    </citation>
    <scope>NUCLEOTIDE SEQUENCE [LARGE SCALE GENOMIC DNA]</scope>
    <source>
        <strain evidence="4 5">WH53</strain>
    </source>
</reference>
<keyword evidence="4" id="KW-0969">Cilium</keyword>
<comment type="function">
    <text evidence="1">Required for the efficient initiation of filament assembly.</text>
</comment>
<organism evidence="4 5">
    <name type="scientific">Zooshikella harenae</name>
    <dbReference type="NCBI Taxonomy" id="2827238"/>
    <lineage>
        <taxon>Bacteria</taxon>
        <taxon>Pseudomonadati</taxon>
        <taxon>Pseudomonadota</taxon>
        <taxon>Gammaproteobacteria</taxon>
        <taxon>Oceanospirillales</taxon>
        <taxon>Zooshikellaceae</taxon>
        <taxon>Zooshikella</taxon>
    </lineage>
</organism>
<comment type="caution">
    <text evidence="4">The sequence shown here is derived from an EMBL/GenBank/DDBJ whole genome shotgun (WGS) entry which is preliminary data.</text>
</comment>
<dbReference type="RefSeq" id="WP_215820934.1">
    <property type="nucleotide sequence ID" value="NZ_JAGSOY010000046.1"/>
</dbReference>
<sequence>MPTTTSLKQFEALLLADLQLLEHLITTLNAERHALKTRDYASLETLISRKQSYLTSISQNANQRSKLFASLGLIPDATGFKQLLTLCDQTQKEHFESLWHSLQSKLQESKRCNETNHRIISRTQLVVERFLRIYRGQPLAPKALYAKQGQPISDATGRLIGTA</sequence>
<accession>A0ABS5ZFS4</accession>
<comment type="similarity">
    <text evidence="2">Belongs to the FlgN family.</text>
</comment>
<evidence type="ECO:0000256" key="1">
    <source>
        <dbReference type="ARBA" id="ARBA00002397"/>
    </source>
</evidence>
<keyword evidence="4" id="KW-0282">Flagellum</keyword>
<keyword evidence="5" id="KW-1185">Reference proteome</keyword>
<evidence type="ECO:0000256" key="3">
    <source>
        <dbReference type="ARBA" id="ARBA00022795"/>
    </source>
</evidence>
<evidence type="ECO:0000313" key="4">
    <source>
        <dbReference type="EMBL" id="MBU2712708.1"/>
    </source>
</evidence>
<keyword evidence="3" id="KW-1005">Bacterial flagellum biogenesis</keyword>
<dbReference type="Pfam" id="PF05130">
    <property type="entry name" value="FlgN"/>
    <property type="match status" value="1"/>
</dbReference>
<dbReference type="InterPro" id="IPR007809">
    <property type="entry name" value="FlgN-like"/>
</dbReference>
<dbReference type="InterPro" id="IPR036679">
    <property type="entry name" value="FlgN-like_sf"/>
</dbReference>
<dbReference type="SUPFAM" id="SSF140566">
    <property type="entry name" value="FlgN-like"/>
    <property type="match status" value="1"/>
</dbReference>
<proteinExistence type="inferred from homology"/>
<evidence type="ECO:0000256" key="2">
    <source>
        <dbReference type="ARBA" id="ARBA00007703"/>
    </source>
</evidence>
<protein>
    <submittedName>
        <fullName evidence="4">Flagellar protein FlgN</fullName>
    </submittedName>
</protein>